<dbReference type="InterPro" id="IPR016047">
    <property type="entry name" value="M23ase_b-sheet_dom"/>
</dbReference>
<feature type="compositionally biased region" description="Polar residues" evidence="2">
    <location>
        <begin position="102"/>
        <end position="116"/>
    </location>
</feature>
<gene>
    <name evidence="4" type="ORF">HUK38_06055</name>
</gene>
<dbReference type="GO" id="GO:0032153">
    <property type="term" value="C:cell division site"/>
    <property type="evidence" value="ECO:0007669"/>
    <property type="project" value="TreeGrafter"/>
</dbReference>
<dbReference type="Proteomes" id="UP000548632">
    <property type="component" value="Unassembled WGS sequence"/>
</dbReference>
<dbReference type="SUPFAM" id="SSF51261">
    <property type="entry name" value="Duplicated hybrid motif"/>
    <property type="match status" value="1"/>
</dbReference>
<evidence type="ECO:0000313" key="5">
    <source>
        <dbReference type="Proteomes" id="UP000548632"/>
    </source>
</evidence>
<dbReference type="InterPro" id="IPR018392">
    <property type="entry name" value="LysM"/>
</dbReference>
<feature type="region of interest" description="Disordered" evidence="2">
    <location>
        <begin position="101"/>
        <end position="137"/>
    </location>
</feature>
<dbReference type="Pfam" id="PF01551">
    <property type="entry name" value="Peptidase_M23"/>
    <property type="match status" value="1"/>
</dbReference>
<dbReference type="AlphaFoldDB" id="A0A839H8V7"/>
<dbReference type="InterPro" id="IPR011055">
    <property type="entry name" value="Dup_hybrid_motif"/>
</dbReference>
<dbReference type="RefSeq" id="WP_182583429.1">
    <property type="nucleotide sequence ID" value="NZ_JABVCQ010000010.1"/>
</dbReference>
<dbReference type="InterPro" id="IPR050570">
    <property type="entry name" value="Cell_wall_metabolism_enzyme"/>
</dbReference>
<dbReference type="CDD" id="cd12797">
    <property type="entry name" value="M23_peptidase"/>
    <property type="match status" value="1"/>
</dbReference>
<dbReference type="CDD" id="cd00118">
    <property type="entry name" value="LysM"/>
    <property type="match status" value="1"/>
</dbReference>
<dbReference type="PROSITE" id="PS51782">
    <property type="entry name" value="LYSM"/>
    <property type="match status" value="1"/>
</dbReference>
<protein>
    <submittedName>
        <fullName evidence="4">Peptidoglycan DD-metalloendopeptidase family protein</fullName>
    </submittedName>
</protein>
<comment type="caution">
    <text evidence="4">The sequence shown here is derived from an EMBL/GenBank/DDBJ whole genome shotgun (WGS) entry which is preliminary data.</text>
</comment>
<evidence type="ECO:0000313" key="4">
    <source>
        <dbReference type="EMBL" id="MBB1125795.1"/>
    </source>
</evidence>
<dbReference type="EMBL" id="JABVCQ010000010">
    <property type="protein sequence ID" value="MBB1125795.1"/>
    <property type="molecule type" value="Genomic_DNA"/>
</dbReference>
<name>A0A839H8V7_9GAMM</name>
<dbReference type="GO" id="GO:0004222">
    <property type="term" value="F:metalloendopeptidase activity"/>
    <property type="evidence" value="ECO:0007669"/>
    <property type="project" value="TreeGrafter"/>
</dbReference>
<sequence length="261" mass="27833">MTGRRDLRHGSAAWQQVWRLLALIGATAAMTAHLTLVGCTSTGEMASDVPPGFYRVQPGDSLSLIGQRHGIRYQTLARWNQLKPPYRINVGSLLRIAAPDGQVTQSSSGGKSPSQTAPAQGRSQAPPPAPGSAAAGSGIKWQWPVRGKLQQKFVSGDRTHQGVRIKAALGSPVLSTAAGTVVYSGSGLKGYGNLIIVKHNDHFLSAYGFNRRLIAREGQSVRAGQVLAEVGQATDGDALLHFEIRRDGSAVDPLLYLPRLR</sequence>
<feature type="domain" description="LysM" evidence="3">
    <location>
        <begin position="52"/>
        <end position="96"/>
    </location>
</feature>
<dbReference type="Gene3D" id="2.70.70.10">
    <property type="entry name" value="Glucose Permease (Domain IIA)"/>
    <property type="match status" value="1"/>
</dbReference>
<dbReference type="GO" id="GO:0009279">
    <property type="term" value="C:cell outer membrane"/>
    <property type="evidence" value="ECO:0007669"/>
    <property type="project" value="TreeGrafter"/>
</dbReference>
<dbReference type="Gene3D" id="3.10.350.10">
    <property type="entry name" value="LysM domain"/>
    <property type="match status" value="1"/>
</dbReference>
<evidence type="ECO:0000259" key="3">
    <source>
        <dbReference type="PROSITE" id="PS51782"/>
    </source>
</evidence>
<dbReference type="Pfam" id="PF01476">
    <property type="entry name" value="LysM"/>
    <property type="match status" value="1"/>
</dbReference>
<proteinExistence type="inferred from homology"/>
<comment type="similarity">
    <text evidence="1">Belongs to the E.coli NlpD/Haemophilus LppB family.</text>
</comment>
<dbReference type="PANTHER" id="PTHR21666">
    <property type="entry name" value="PEPTIDASE-RELATED"/>
    <property type="match status" value="1"/>
</dbReference>
<dbReference type="PANTHER" id="PTHR21666:SF263">
    <property type="entry name" value="MUREIN HYDROLASE ACTIVATOR NLPD"/>
    <property type="match status" value="1"/>
</dbReference>
<dbReference type="SMART" id="SM00257">
    <property type="entry name" value="LysM"/>
    <property type="match status" value="1"/>
</dbReference>
<accession>A0A839H8V7</accession>
<keyword evidence="5" id="KW-1185">Reference proteome</keyword>
<evidence type="ECO:0000256" key="1">
    <source>
        <dbReference type="ARBA" id="ARBA00038420"/>
    </source>
</evidence>
<reference evidence="4 5" key="1">
    <citation type="journal article" date="2020" name="Arch. Microbiol.">
        <title>The genome sequence of the giant phototrophic gammaproteobacterium Thiospirillum jenense gives insight into its physiological properties and phylogenetic relationships.</title>
        <authorList>
            <person name="Imhoff J.F."/>
            <person name="Meyer T.E."/>
            <person name="Kyndt J.A."/>
        </authorList>
    </citation>
    <scope>NUCLEOTIDE SEQUENCE [LARGE SCALE GENOMIC DNA]</scope>
    <source>
        <strain evidence="4 5">DSM 216</strain>
    </source>
</reference>
<dbReference type="InterPro" id="IPR036779">
    <property type="entry name" value="LysM_dom_sf"/>
</dbReference>
<evidence type="ECO:0000256" key="2">
    <source>
        <dbReference type="SAM" id="MobiDB-lite"/>
    </source>
</evidence>
<organism evidence="4 5">
    <name type="scientific">Thiospirillum jenense</name>
    <dbReference type="NCBI Taxonomy" id="1653858"/>
    <lineage>
        <taxon>Bacteria</taxon>
        <taxon>Pseudomonadati</taxon>
        <taxon>Pseudomonadota</taxon>
        <taxon>Gammaproteobacteria</taxon>
        <taxon>Chromatiales</taxon>
        <taxon>Chromatiaceae</taxon>
        <taxon>Thiospirillum</taxon>
    </lineage>
</organism>